<gene>
    <name evidence="1" type="ORF">BBI10_02080</name>
</gene>
<dbReference type="SUPFAM" id="SSF158745">
    <property type="entry name" value="LanC-like"/>
    <property type="match status" value="1"/>
</dbReference>
<dbReference type="Proteomes" id="UP000095143">
    <property type="component" value="Unassembled WGS sequence"/>
</dbReference>
<reference evidence="1 2" key="1">
    <citation type="submission" date="2016-08" db="EMBL/GenBank/DDBJ databases">
        <title>Whole genome sequence of Pseudomonas graminis strain UASWS1507, a potential biological control agent for agriculture.</title>
        <authorList>
            <person name="Crovadore J."/>
            <person name="Calmin G."/>
            <person name="Chablais R."/>
            <person name="Cochard B."/>
            <person name="Lefort F."/>
        </authorList>
    </citation>
    <scope>NUCLEOTIDE SEQUENCE [LARGE SCALE GENOMIC DNA]</scope>
    <source>
        <strain evidence="1 2">UASWS1507</strain>
    </source>
</reference>
<dbReference type="InterPro" id="IPR007822">
    <property type="entry name" value="LANC-like"/>
</dbReference>
<dbReference type="EMBL" id="MDEN01000049">
    <property type="protein sequence ID" value="OCX25498.1"/>
    <property type="molecule type" value="Genomic_DNA"/>
</dbReference>
<organism evidence="1 2">
    <name type="scientific">Pseudomonas graminis</name>
    <dbReference type="NCBI Taxonomy" id="158627"/>
    <lineage>
        <taxon>Bacteria</taxon>
        <taxon>Pseudomonadati</taxon>
        <taxon>Pseudomonadota</taxon>
        <taxon>Gammaproteobacteria</taxon>
        <taxon>Pseudomonadales</taxon>
        <taxon>Pseudomonadaceae</taxon>
        <taxon>Pseudomonas</taxon>
    </lineage>
</organism>
<accession>A0A1C2EEJ5</accession>
<evidence type="ECO:0000313" key="2">
    <source>
        <dbReference type="Proteomes" id="UP000095143"/>
    </source>
</evidence>
<protein>
    <recommendedName>
        <fullName evidence="3">Lanthionine synthetase C-like protein</fullName>
    </recommendedName>
</protein>
<sequence>MDAFTPGYQFARQYLLSLNAEVIDSEMYHLEECFRQSKKVVDLDSLIRGVQHGNLQEAFSESIGSEHDELATICTTYASSKHPIVRFSGSANNNLELKPVGLDMFSGVAGLGYLINKGHIHLPDHEKNLFFDRYLADLTAFKFDGNTILGGALVGPVSCLIPLFGRSLTTSSFVKMIKSELIRRLSSAENLNSESSSLIAGLAGLLALSSAFYIAYPDEAWKRISQLALRKLISRSVSDGDLLLFPYDSMVSTHDSKCLSGLSHGQSGVAYSLAMYGLAYPEAKQECSNLIARTLRFEFENYLKDGNWPDFRFKPGNTESVHKFSWAHGGAGVLLALDFISKNYSIVELDNFLSSINLSHIFQRHLGSAPPFSVLSVATGEMGVELIRRKLLNTEAPVQPQRRRPLGIGIVNGAAGSYLSRLVLNSPEAVKFPLLPHEFVLEDLR</sequence>
<dbReference type="AlphaFoldDB" id="A0A1C2EEJ5"/>
<dbReference type="InterPro" id="IPR012341">
    <property type="entry name" value="6hp_glycosidase-like_sf"/>
</dbReference>
<dbReference type="SMART" id="SM01260">
    <property type="entry name" value="LANC_like"/>
    <property type="match status" value="1"/>
</dbReference>
<evidence type="ECO:0000313" key="1">
    <source>
        <dbReference type="EMBL" id="OCX25498.1"/>
    </source>
</evidence>
<dbReference type="GO" id="GO:0005975">
    <property type="term" value="P:carbohydrate metabolic process"/>
    <property type="evidence" value="ECO:0007669"/>
    <property type="project" value="InterPro"/>
</dbReference>
<comment type="caution">
    <text evidence="1">The sequence shown here is derived from an EMBL/GenBank/DDBJ whole genome shotgun (WGS) entry which is preliminary data.</text>
</comment>
<evidence type="ECO:0008006" key="3">
    <source>
        <dbReference type="Google" id="ProtNLM"/>
    </source>
</evidence>
<dbReference type="GO" id="GO:0031179">
    <property type="term" value="P:peptide modification"/>
    <property type="evidence" value="ECO:0007669"/>
    <property type="project" value="InterPro"/>
</dbReference>
<dbReference type="PRINTS" id="PR01950">
    <property type="entry name" value="LANCSUPER"/>
</dbReference>
<name>A0A1C2EEJ5_9PSED</name>
<dbReference type="Pfam" id="PF05147">
    <property type="entry name" value="LANC_like"/>
    <property type="match status" value="1"/>
</dbReference>
<proteinExistence type="predicted"/>
<dbReference type="Gene3D" id="1.50.10.10">
    <property type="match status" value="1"/>
</dbReference>